<feature type="transmembrane region" description="Helical" evidence="1">
    <location>
        <begin position="585"/>
        <end position="603"/>
    </location>
</feature>
<keyword evidence="1" id="KW-0472">Membrane</keyword>
<keyword evidence="1" id="KW-1133">Transmembrane helix</keyword>
<accession>A0A3E5GLQ7</accession>
<feature type="transmembrane region" description="Helical" evidence="1">
    <location>
        <begin position="79"/>
        <end position="99"/>
    </location>
</feature>
<sequence>MNYLLFKRWNDFSGWMVFLIAAFVYGMTIEPTASFWDCPEFISCAEKLQVGHPPGAPFYMLVGNLFTQFASDATQVSRMVNFLNALLSAGCILFLFWSITRLVRYLLKEEKGELSITDVIIILGSGLVGALAYTFSDTFWFSAVEGEVYAFSSFLTALVFWMILRWQDESDSVCGDRWIILIAYIIGLSIGVHLLNLLCIPAIVLVFYYQKYQTISLKGVIGAITLSGLLIVLILFVYIPGVADMGGWFELLLVNVLGFPFQSGLIIFLALVVFLLIVAIYRFRKRIIHTTLWCMLALTMGYTTYAVILIRASANTPLNENAPDNIFTLKSYLNREQYESAPLLYGRTYSSEPEYVPEGDYYKVKTKKGGAVYRQDKEEGKYKIIRHKEDICYTQNMLFPRMWNDRLASSYQSWSGGTDKVPTQKENLTYFITYQLNYMYWRYFLWNFVGRQNDMQGHGGPEYGNWITGISWLDNVRLGDQKLLPESLRQNKGHNVFYGLPLILGLIGIYWQLVRGKRGKQQFSIVFFLFFMTGLAIVLYLNQTPGQPRERDYAYAGSFYAFAIWIGMGAAGLCDTLRKKKNSVLPISVSMLLCLLIPVQMASQTWDDHDRSNRYTCRDFGANYLMTLPDKGHPIIFCNGDNDTFPLWYNQDTEGIRRDARICNLNYAQTDWYIYQQQCPLYDAPGLPISWKKDQYQEGKNEYVSVRPELKKQIEELYQKHPEEARDSFGNDPFEAKNILKHWALSEKQDFHVIPTDTISIDIDKEAVLRSGVMLPKSIRHLKGEELRNAIPDKIYISLKDIRVLTKMDLLLLEILANCNWERPLYIAISVGEVSKLKFNDYFVQEGLAFRFTPFNYRVWGDAEGDNGYAVDIKKLYDNVMNRYKYGGLDTPGLYLDETTLRTCYYHRRLFAQLAKELIKQGDHVRARKVLTYAEQAVPAYNVPEIYESGSFDIATAYAALGEKTKAVTLFNHLIAESEDYINWAFSLGNGRTGMMQNDCLYKFWQWNAYNERMKEIDKESYEASNRRFEEKYALFTQIINNRN</sequence>
<evidence type="ECO:0000313" key="4">
    <source>
        <dbReference type="Proteomes" id="UP000095606"/>
    </source>
</evidence>
<protein>
    <submittedName>
        <fullName evidence="3">DUF2723 domain-containing protein</fullName>
    </submittedName>
    <submittedName>
        <fullName evidence="2">Na+/H+ antiporter</fullName>
    </submittedName>
</protein>
<dbReference type="AlphaFoldDB" id="A0A174GR63"/>
<evidence type="ECO:0000313" key="2">
    <source>
        <dbReference type="EMBL" id="CUO65192.1"/>
    </source>
</evidence>
<dbReference type="RefSeq" id="WP_055268901.1">
    <property type="nucleotide sequence ID" value="NZ_CABMFH010000002.1"/>
</dbReference>
<keyword evidence="1" id="KW-0812">Transmembrane</keyword>
<feature type="transmembrane region" description="Helical" evidence="1">
    <location>
        <begin position="148"/>
        <end position="166"/>
    </location>
</feature>
<feature type="transmembrane region" description="Helical" evidence="1">
    <location>
        <begin position="178"/>
        <end position="208"/>
    </location>
</feature>
<dbReference type="PANTHER" id="PTHR16214:SF3">
    <property type="entry name" value="TRANSMEMBRANE PROTEIN 260"/>
    <property type="match status" value="1"/>
</dbReference>
<feature type="transmembrane region" description="Helical" evidence="1">
    <location>
        <begin position="496"/>
        <end position="514"/>
    </location>
</feature>
<evidence type="ECO:0000313" key="3">
    <source>
        <dbReference type="EMBL" id="UVQ73151.1"/>
    </source>
</evidence>
<feature type="transmembrane region" description="Helical" evidence="1">
    <location>
        <begin position="220"/>
        <end position="239"/>
    </location>
</feature>
<name>A0A174GR63_9BACE</name>
<gene>
    <name evidence="2" type="ORF">ERS852461_00799</name>
    <name evidence="3" type="ORF">NXY30_19165</name>
</gene>
<dbReference type="Pfam" id="PF11028">
    <property type="entry name" value="TMEM260-like"/>
    <property type="match status" value="1"/>
</dbReference>
<feature type="transmembrane region" description="Helical" evidence="1">
    <location>
        <begin position="259"/>
        <end position="280"/>
    </location>
</feature>
<evidence type="ECO:0000256" key="1">
    <source>
        <dbReference type="SAM" id="Phobius"/>
    </source>
</evidence>
<dbReference type="Proteomes" id="UP000095606">
    <property type="component" value="Unassembled WGS sequence"/>
</dbReference>
<organism evidence="2 4">
    <name type="scientific">Bacteroides faecis</name>
    <dbReference type="NCBI Taxonomy" id="674529"/>
    <lineage>
        <taxon>Bacteria</taxon>
        <taxon>Pseudomonadati</taxon>
        <taxon>Bacteroidota</taxon>
        <taxon>Bacteroidia</taxon>
        <taxon>Bacteroidales</taxon>
        <taxon>Bacteroidaceae</taxon>
        <taxon>Bacteroides</taxon>
    </lineage>
</organism>
<dbReference type="InterPro" id="IPR021280">
    <property type="entry name" value="TMEM260-like"/>
</dbReference>
<keyword evidence="5" id="KW-1185">Reference proteome</keyword>
<reference evidence="2 4" key="1">
    <citation type="submission" date="2015-09" db="EMBL/GenBank/DDBJ databases">
        <authorList>
            <consortium name="Pathogen Informatics"/>
        </authorList>
    </citation>
    <scope>NUCLEOTIDE SEQUENCE [LARGE SCALE GENOMIC DNA]</scope>
    <source>
        <strain evidence="2 4">2789STDY5834846</strain>
    </source>
</reference>
<dbReference type="PANTHER" id="PTHR16214">
    <property type="entry name" value="TRANSMEMBRANE PROTEIN 260"/>
    <property type="match status" value="1"/>
</dbReference>
<dbReference type="Proteomes" id="UP001060104">
    <property type="component" value="Chromosome"/>
</dbReference>
<feature type="transmembrane region" description="Helical" evidence="1">
    <location>
        <begin position="523"/>
        <end position="541"/>
    </location>
</feature>
<feature type="transmembrane region" description="Helical" evidence="1">
    <location>
        <begin position="12"/>
        <end position="29"/>
    </location>
</feature>
<reference evidence="3" key="2">
    <citation type="submission" date="2022-08" db="EMBL/GenBank/DDBJ databases">
        <title>Genome Sequencing of Bacteroides fragilis Group Isolates with Nanopore Technology.</title>
        <authorList>
            <person name="Tisza M.J."/>
            <person name="Smith D."/>
            <person name="Dekker J.P."/>
        </authorList>
    </citation>
    <scope>NUCLEOTIDE SEQUENCE</scope>
    <source>
        <strain evidence="3">BFG-527</strain>
    </source>
</reference>
<evidence type="ECO:0000313" key="5">
    <source>
        <dbReference type="Proteomes" id="UP001060104"/>
    </source>
</evidence>
<feature type="transmembrane region" description="Helical" evidence="1">
    <location>
        <begin position="292"/>
        <end position="310"/>
    </location>
</feature>
<proteinExistence type="predicted"/>
<feature type="transmembrane region" description="Helical" evidence="1">
    <location>
        <begin position="553"/>
        <end position="573"/>
    </location>
</feature>
<dbReference type="EMBL" id="CP103141">
    <property type="protein sequence ID" value="UVQ73151.1"/>
    <property type="molecule type" value="Genomic_DNA"/>
</dbReference>
<dbReference type="EMBL" id="CZAE01000002">
    <property type="protein sequence ID" value="CUO65192.1"/>
    <property type="molecule type" value="Genomic_DNA"/>
</dbReference>
<feature type="transmembrane region" description="Helical" evidence="1">
    <location>
        <begin position="119"/>
        <end position="136"/>
    </location>
</feature>
<dbReference type="GeneID" id="69590249"/>
<dbReference type="InterPro" id="IPR052724">
    <property type="entry name" value="GT117_domain-containing"/>
</dbReference>
<accession>A0A174GR63</accession>